<name>A0A7R9PT82_9ACAR</name>
<dbReference type="PROSITE" id="PS50853">
    <property type="entry name" value="FN3"/>
    <property type="match status" value="3"/>
</dbReference>
<protein>
    <recommendedName>
        <fullName evidence="2">Fibronectin type-III domain-containing protein</fullName>
    </recommendedName>
</protein>
<evidence type="ECO:0000313" key="4">
    <source>
        <dbReference type="Proteomes" id="UP000759131"/>
    </source>
</evidence>
<evidence type="ECO:0000313" key="3">
    <source>
        <dbReference type="EMBL" id="CAD7619952.1"/>
    </source>
</evidence>
<dbReference type="PANTHER" id="PTHR46957:SF3">
    <property type="entry name" value="CYTOKINE RECEPTOR"/>
    <property type="match status" value="1"/>
</dbReference>
<accession>A0A7R9PT82</accession>
<dbReference type="GO" id="GO:0016020">
    <property type="term" value="C:membrane"/>
    <property type="evidence" value="ECO:0007669"/>
    <property type="project" value="UniProtKB-SubCell"/>
</dbReference>
<dbReference type="Pfam" id="PF00041">
    <property type="entry name" value="fn3"/>
    <property type="match status" value="2"/>
</dbReference>
<dbReference type="InterPro" id="IPR050713">
    <property type="entry name" value="RTP_Phos/Ushers"/>
</dbReference>
<organism evidence="3">
    <name type="scientific">Medioppia subpectinata</name>
    <dbReference type="NCBI Taxonomy" id="1979941"/>
    <lineage>
        <taxon>Eukaryota</taxon>
        <taxon>Metazoa</taxon>
        <taxon>Ecdysozoa</taxon>
        <taxon>Arthropoda</taxon>
        <taxon>Chelicerata</taxon>
        <taxon>Arachnida</taxon>
        <taxon>Acari</taxon>
        <taxon>Acariformes</taxon>
        <taxon>Sarcoptiformes</taxon>
        <taxon>Oribatida</taxon>
        <taxon>Brachypylina</taxon>
        <taxon>Oppioidea</taxon>
        <taxon>Oppiidae</taxon>
        <taxon>Medioppia</taxon>
    </lineage>
</organism>
<dbReference type="EMBL" id="CAJPIZ010000086">
    <property type="protein sequence ID" value="CAG2100382.1"/>
    <property type="molecule type" value="Genomic_DNA"/>
</dbReference>
<dbReference type="AlphaFoldDB" id="A0A7R9PT82"/>
<feature type="compositionally biased region" description="Basic and acidic residues" evidence="1">
    <location>
        <begin position="404"/>
        <end position="413"/>
    </location>
</feature>
<feature type="region of interest" description="Disordered" evidence="1">
    <location>
        <begin position="404"/>
        <end position="435"/>
    </location>
</feature>
<feature type="domain" description="Fibronectin type-III" evidence="2">
    <location>
        <begin position="309"/>
        <end position="401"/>
    </location>
</feature>
<feature type="non-terminal residue" evidence="3">
    <location>
        <position position="435"/>
    </location>
</feature>
<feature type="domain" description="Fibronectin type-III" evidence="2">
    <location>
        <begin position="205"/>
        <end position="304"/>
    </location>
</feature>
<dbReference type="InterPro" id="IPR003961">
    <property type="entry name" value="FN3_dom"/>
</dbReference>
<dbReference type="OrthoDB" id="6513570at2759"/>
<sequence length="435" mass="49330">MVYNISIRCKTIQSKSSEYWSDFATIILQTKPDVPYLAPELIRESFQTDKNAEGMRSITLFWKHIPVENWNGDDFHYTIEFKEQMYRKSRASNLLDKGFNDMITSHNTSFTFNHMKSNIAYTFKITAVNSQGVSRNHSYISVDRNDIIAHKPLNIDVYSFGGGRYEVQWTEPRNNTMSGPIVNYTVFWCRTLRPRPKGTLPRLDKLSDVHLKVVNSTSIAVSWKLGCPAQKRVVEGYKIKFCKLEILDICTKSGSRDIVVDNSVENYILTDLLPFTKYKITVVSFSDSGPSDESDPKYETTEHDSPEDAPSSLAVSDVTNNSLSLSWKPPKLPNGKIFYYEVMLNNNSYKLNADICTLDGCVKTVSGLSSYTRHDIRVRACNGEALCSPMTPNIAIRTMPWKPQKMDPPRSEVHNSTSVRISWSPPNAANGPIDI</sequence>
<keyword evidence="4" id="KW-1185">Reference proteome</keyword>
<dbReference type="InterPro" id="IPR036116">
    <property type="entry name" value="FN3_sf"/>
</dbReference>
<proteinExistence type="predicted"/>
<dbReference type="EMBL" id="OC854661">
    <property type="protein sequence ID" value="CAD7619952.1"/>
    <property type="molecule type" value="Genomic_DNA"/>
</dbReference>
<dbReference type="PANTHER" id="PTHR46957">
    <property type="entry name" value="CYTOKINE RECEPTOR"/>
    <property type="match status" value="1"/>
</dbReference>
<evidence type="ECO:0000256" key="1">
    <source>
        <dbReference type="SAM" id="MobiDB-lite"/>
    </source>
</evidence>
<feature type="region of interest" description="Disordered" evidence="1">
    <location>
        <begin position="286"/>
        <end position="313"/>
    </location>
</feature>
<evidence type="ECO:0000259" key="2">
    <source>
        <dbReference type="PROSITE" id="PS50853"/>
    </source>
</evidence>
<dbReference type="SMART" id="SM00060">
    <property type="entry name" value="FN3"/>
    <property type="match status" value="3"/>
</dbReference>
<dbReference type="InterPro" id="IPR013783">
    <property type="entry name" value="Ig-like_fold"/>
</dbReference>
<feature type="compositionally biased region" description="Basic and acidic residues" evidence="1">
    <location>
        <begin position="294"/>
        <end position="306"/>
    </location>
</feature>
<dbReference type="Gene3D" id="2.60.40.10">
    <property type="entry name" value="Immunoglobulins"/>
    <property type="match status" value="3"/>
</dbReference>
<reference evidence="3" key="1">
    <citation type="submission" date="2020-11" db="EMBL/GenBank/DDBJ databases">
        <authorList>
            <person name="Tran Van P."/>
        </authorList>
    </citation>
    <scope>NUCLEOTIDE SEQUENCE</scope>
</reference>
<dbReference type="CDD" id="cd00063">
    <property type="entry name" value="FN3"/>
    <property type="match status" value="3"/>
</dbReference>
<gene>
    <name evidence="3" type="ORF">OSB1V03_LOCUS449</name>
</gene>
<feature type="domain" description="Fibronectin type-III" evidence="2">
    <location>
        <begin position="38"/>
        <end position="147"/>
    </location>
</feature>
<dbReference type="SUPFAM" id="SSF49265">
    <property type="entry name" value="Fibronectin type III"/>
    <property type="match status" value="2"/>
</dbReference>
<feature type="compositionally biased region" description="Polar residues" evidence="1">
    <location>
        <begin position="414"/>
        <end position="427"/>
    </location>
</feature>
<dbReference type="Proteomes" id="UP000759131">
    <property type="component" value="Unassembled WGS sequence"/>
</dbReference>